<dbReference type="Gene3D" id="3.40.50.300">
    <property type="entry name" value="P-loop containing nucleotide triphosphate hydrolases"/>
    <property type="match status" value="1"/>
</dbReference>
<protein>
    <submittedName>
        <fullName evidence="1">DnaA protein</fullName>
    </submittedName>
</protein>
<proteinExistence type="predicted"/>
<dbReference type="InterPro" id="IPR027417">
    <property type="entry name" value="P-loop_NTPase"/>
</dbReference>
<accession>A0A2S8SEP7</accession>
<dbReference type="PANTHER" id="PTHR30050">
    <property type="entry name" value="CHROMOSOMAL REPLICATION INITIATOR PROTEIN DNAA"/>
    <property type="match status" value="1"/>
</dbReference>
<dbReference type="EMBL" id="PVEP01000001">
    <property type="protein sequence ID" value="PQV59158.1"/>
    <property type="molecule type" value="Genomic_DNA"/>
</dbReference>
<dbReference type="Gene3D" id="1.10.8.60">
    <property type="match status" value="1"/>
</dbReference>
<gene>
    <name evidence="1" type="ORF">LX70_00982</name>
</gene>
<dbReference type="OrthoDB" id="7390113at2"/>
<dbReference type="PANTHER" id="PTHR30050:SF5">
    <property type="entry name" value="DNAA REGULATORY INACTIVATOR HDA"/>
    <property type="match status" value="1"/>
</dbReference>
<dbReference type="Proteomes" id="UP000238338">
    <property type="component" value="Unassembled WGS sequence"/>
</dbReference>
<comment type="caution">
    <text evidence="1">The sequence shown here is derived from an EMBL/GenBank/DDBJ whole genome shotgun (WGS) entry which is preliminary data.</text>
</comment>
<evidence type="ECO:0000313" key="1">
    <source>
        <dbReference type="EMBL" id="PQV59158.1"/>
    </source>
</evidence>
<evidence type="ECO:0000313" key="2">
    <source>
        <dbReference type="Proteomes" id="UP000238338"/>
    </source>
</evidence>
<organism evidence="1 2">
    <name type="scientific">Albidovulum denitrificans</name>
    <dbReference type="NCBI Taxonomy" id="404881"/>
    <lineage>
        <taxon>Bacteria</taxon>
        <taxon>Pseudomonadati</taxon>
        <taxon>Pseudomonadota</taxon>
        <taxon>Alphaproteobacteria</taxon>
        <taxon>Rhodobacterales</taxon>
        <taxon>Paracoccaceae</taxon>
        <taxon>Albidovulum</taxon>
    </lineage>
</organism>
<reference evidence="1 2" key="1">
    <citation type="submission" date="2018-02" db="EMBL/GenBank/DDBJ databases">
        <title>Genomic Encyclopedia of Archaeal and Bacterial Type Strains, Phase II (KMG-II): from individual species to whole genera.</title>
        <authorList>
            <person name="Goeker M."/>
        </authorList>
    </citation>
    <scope>NUCLEOTIDE SEQUENCE [LARGE SCALE GENOMIC DNA]</scope>
    <source>
        <strain evidence="1 2">DSM 18921</strain>
    </source>
</reference>
<dbReference type="AlphaFoldDB" id="A0A2S8SEP7"/>
<dbReference type="SUPFAM" id="SSF52540">
    <property type="entry name" value="P-loop containing nucleoside triphosphate hydrolases"/>
    <property type="match status" value="1"/>
</dbReference>
<keyword evidence="2" id="KW-1185">Reference proteome</keyword>
<name>A0A2S8SEP7_9RHOB</name>
<dbReference type="GO" id="GO:0006270">
    <property type="term" value="P:DNA replication initiation"/>
    <property type="evidence" value="ECO:0007669"/>
    <property type="project" value="TreeGrafter"/>
</dbReference>
<sequence length="225" mass="23762">MVAQLTFDLPVRPALGREDFFVSPANALAVATLDQPDLWPNGKLLLIGPEGAGKTHLAMVFAARTRAQVIEADDLAAADLPEAAALVIENADTAAGDPDAETALFHLHNHMTGRGGLLLLTATRAPRDWGLTLPDLQSRMEATATATLLPPDDALLGAVLVKLFADRQLQVAPGFIRWLVRRIDRSFATARAVVAALDAEALATKRPINSTLAAGLLDSDGKVAP</sequence>
<dbReference type="GO" id="GO:0003688">
    <property type="term" value="F:DNA replication origin binding"/>
    <property type="evidence" value="ECO:0007669"/>
    <property type="project" value="TreeGrafter"/>
</dbReference>
<dbReference type="RefSeq" id="WP_105513609.1">
    <property type="nucleotide sequence ID" value="NZ_PVEP01000001.1"/>
</dbReference>
<dbReference type="GO" id="GO:0005886">
    <property type="term" value="C:plasma membrane"/>
    <property type="evidence" value="ECO:0007669"/>
    <property type="project" value="TreeGrafter"/>
</dbReference>